<keyword evidence="11" id="KW-1185">Reference proteome</keyword>
<dbReference type="NCBIfam" id="TIGR01979">
    <property type="entry name" value="sufS"/>
    <property type="match status" value="1"/>
</dbReference>
<dbReference type="EMBL" id="JAUEDK010000001">
    <property type="protein sequence ID" value="MDN0073462.1"/>
    <property type="molecule type" value="Genomic_DNA"/>
</dbReference>
<proteinExistence type="inferred from homology"/>
<evidence type="ECO:0000256" key="3">
    <source>
        <dbReference type="ARBA" id="ARBA00012239"/>
    </source>
</evidence>
<dbReference type="Gene3D" id="3.40.640.10">
    <property type="entry name" value="Type I PLP-dependent aspartate aminotransferase-like (Major domain)"/>
    <property type="match status" value="1"/>
</dbReference>
<dbReference type="RefSeq" id="WP_289827984.1">
    <property type="nucleotide sequence ID" value="NZ_JAUEDK010000001.1"/>
</dbReference>
<dbReference type="EC" id="2.8.1.7" evidence="3 8"/>
<gene>
    <name evidence="10" type="ORF">QU481_00925</name>
</gene>
<dbReference type="InterPro" id="IPR015422">
    <property type="entry name" value="PyrdxlP-dep_Trfase_small"/>
</dbReference>
<dbReference type="Proteomes" id="UP001168540">
    <property type="component" value="Unassembled WGS sequence"/>
</dbReference>
<comment type="catalytic activity">
    <reaction evidence="6 8">
        <text>(sulfur carrier)-H + L-cysteine = (sulfur carrier)-SH + L-alanine</text>
        <dbReference type="Rhea" id="RHEA:43892"/>
        <dbReference type="Rhea" id="RHEA-COMP:14737"/>
        <dbReference type="Rhea" id="RHEA-COMP:14739"/>
        <dbReference type="ChEBI" id="CHEBI:29917"/>
        <dbReference type="ChEBI" id="CHEBI:35235"/>
        <dbReference type="ChEBI" id="CHEBI:57972"/>
        <dbReference type="ChEBI" id="CHEBI:64428"/>
        <dbReference type="EC" id="2.8.1.7"/>
    </reaction>
</comment>
<dbReference type="PANTHER" id="PTHR43586">
    <property type="entry name" value="CYSTEINE DESULFURASE"/>
    <property type="match status" value="1"/>
</dbReference>
<comment type="function">
    <text evidence="8">Catalyzes the removal of elemental sulfur and selenium atoms from L-cysteine, L-cystine, L-selenocysteine, and L-selenocystine to produce L-alanine.</text>
</comment>
<reference evidence="10" key="1">
    <citation type="submission" date="2023-06" db="EMBL/GenBank/DDBJ databases">
        <authorList>
            <person name="Zhang S."/>
        </authorList>
    </citation>
    <scope>NUCLEOTIDE SEQUENCE</scope>
    <source>
        <strain evidence="10">SG2303</strain>
    </source>
</reference>
<evidence type="ECO:0000256" key="4">
    <source>
        <dbReference type="ARBA" id="ARBA00022679"/>
    </source>
</evidence>
<evidence type="ECO:0000256" key="2">
    <source>
        <dbReference type="ARBA" id="ARBA00010447"/>
    </source>
</evidence>
<evidence type="ECO:0000256" key="6">
    <source>
        <dbReference type="ARBA" id="ARBA00050776"/>
    </source>
</evidence>
<comment type="similarity">
    <text evidence="2 8">Belongs to the class-V pyridoxal-phosphate-dependent aminotransferase family. Csd subfamily.</text>
</comment>
<keyword evidence="4 8" id="KW-0808">Transferase</keyword>
<dbReference type="CDD" id="cd06453">
    <property type="entry name" value="SufS_like"/>
    <property type="match status" value="1"/>
</dbReference>
<evidence type="ECO:0000313" key="11">
    <source>
        <dbReference type="Proteomes" id="UP001168540"/>
    </source>
</evidence>
<comment type="caution">
    <text evidence="10">The sequence shown here is derived from an EMBL/GenBank/DDBJ whole genome shotgun (WGS) entry which is preliminary data.</text>
</comment>
<dbReference type="Pfam" id="PF00266">
    <property type="entry name" value="Aminotran_5"/>
    <property type="match status" value="1"/>
</dbReference>
<dbReference type="InterPro" id="IPR015421">
    <property type="entry name" value="PyrdxlP-dep_Trfase_major"/>
</dbReference>
<dbReference type="GO" id="GO:0031071">
    <property type="term" value="F:cysteine desulfurase activity"/>
    <property type="evidence" value="ECO:0007669"/>
    <property type="project" value="UniProtKB-EC"/>
</dbReference>
<dbReference type="Gene3D" id="3.90.1150.10">
    <property type="entry name" value="Aspartate Aminotransferase, domain 1"/>
    <property type="match status" value="1"/>
</dbReference>
<keyword evidence="5 8" id="KW-0663">Pyridoxal phosphate</keyword>
<evidence type="ECO:0000256" key="5">
    <source>
        <dbReference type="ARBA" id="ARBA00022898"/>
    </source>
</evidence>
<dbReference type="InterPro" id="IPR010970">
    <property type="entry name" value="Cys_dSase_SufS"/>
</dbReference>
<dbReference type="PROSITE" id="PS00595">
    <property type="entry name" value="AA_TRANSFER_CLASS_5"/>
    <property type="match status" value="1"/>
</dbReference>
<sequence>MNAPVNGSSVRAGLPLNVDRLRQDFPLLSQTVHGKPLVYLDNAATTQKPRSVIECEARYYAEMNANVHRGVHTLSQRATDAFEAARDTVQRFVNAARREEIVFVRGTTEAINLVAASYGQRFRPGDEILITEMEHHSNIVPWQLLCERSGAVLRVAPIDDTGALRVDAFERLLGPATRLVAVTQLSNALGTINSLPELIALAHAAGAVVLVDGAQAVAHLPVDVQALDCDFYAFSGHKLYGPTGIGVLYGKAALLDAMPPYQGGGDMIREVTFAKTSYNDLPYKFEAGTPHIAGAIALAAAIDYVAGVGLPAIAAHEQALLAYATEQAAGVAGLRLIGTARDKASILSFTVDGVHPHDVGTILDSEGVAVRTGHHCAMPVMARFGVPATVRASFALYNTVDEVDALLRAVHRAQEVFG</sequence>
<feature type="domain" description="Aminotransferase class V" evidence="9">
    <location>
        <begin position="38"/>
        <end position="406"/>
    </location>
</feature>
<evidence type="ECO:0000313" key="10">
    <source>
        <dbReference type="EMBL" id="MDN0073462.1"/>
    </source>
</evidence>
<comment type="cofactor">
    <cofactor evidence="1 7">
        <name>pyridoxal 5'-phosphate</name>
        <dbReference type="ChEBI" id="CHEBI:597326"/>
    </cofactor>
</comment>
<dbReference type="InterPro" id="IPR015424">
    <property type="entry name" value="PyrdxlP-dep_Trfase"/>
</dbReference>
<name>A0ABT7XI36_9NEIS</name>
<protein>
    <recommendedName>
        <fullName evidence="3 8">Cysteine desulfurase</fullName>
        <ecNumber evidence="3 8">2.8.1.7</ecNumber>
    </recommendedName>
</protein>
<dbReference type="InterPro" id="IPR020578">
    <property type="entry name" value="Aminotrans_V_PyrdxlP_BS"/>
</dbReference>
<dbReference type="InterPro" id="IPR000192">
    <property type="entry name" value="Aminotrans_V_dom"/>
</dbReference>
<accession>A0ABT7XI36</accession>
<evidence type="ECO:0000256" key="1">
    <source>
        <dbReference type="ARBA" id="ARBA00001933"/>
    </source>
</evidence>
<evidence type="ECO:0000256" key="7">
    <source>
        <dbReference type="RuleBase" id="RU004504"/>
    </source>
</evidence>
<evidence type="ECO:0000259" key="9">
    <source>
        <dbReference type="Pfam" id="PF00266"/>
    </source>
</evidence>
<dbReference type="SUPFAM" id="SSF53383">
    <property type="entry name" value="PLP-dependent transferases"/>
    <property type="match status" value="1"/>
</dbReference>
<organism evidence="10 11">
    <name type="scientific">Crenobacter oryzisoli</name>
    <dbReference type="NCBI Taxonomy" id="3056844"/>
    <lineage>
        <taxon>Bacteria</taxon>
        <taxon>Pseudomonadati</taxon>
        <taxon>Pseudomonadota</taxon>
        <taxon>Betaproteobacteria</taxon>
        <taxon>Neisseriales</taxon>
        <taxon>Neisseriaceae</taxon>
        <taxon>Crenobacter</taxon>
    </lineage>
</organism>
<dbReference type="PANTHER" id="PTHR43586:SF8">
    <property type="entry name" value="CYSTEINE DESULFURASE 1, CHLOROPLASTIC"/>
    <property type="match status" value="1"/>
</dbReference>
<evidence type="ECO:0000256" key="8">
    <source>
        <dbReference type="RuleBase" id="RU004506"/>
    </source>
</evidence>